<evidence type="ECO:0000313" key="2">
    <source>
        <dbReference type="EMBL" id="SMO73867.1"/>
    </source>
</evidence>
<evidence type="ECO:0000313" key="3">
    <source>
        <dbReference type="Proteomes" id="UP000315460"/>
    </source>
</evidence>
<protein>
    <submittedName>
        <fullName evidence="2">Small redox-active disulfide protein 2</fullName>
    </submittedName>
</protein>
<sequence length="78" mass="8444">MIVKVLGPGCRNCHTLVTRTREALDGLGREDEIIEVTDVAEIAGYGLMKTPGLVVDDELVVGGKVPTVRQLTELLRGR</sequence>
<dbReference type="InterPro" id="IPR036249">
    <property type="entry name" value="Thioredoxin-like_sf"/>
</dbReference>
<dbReference type="NCBIfam" id="TIGR00412">
    <property type="entry name" value="redox_disulf_2"/>
    <property type="match status" value="1"/>
</dbReference>
<dbReference type="Pfam" id="PF13192">
    <property type="entry name" value="Thioredoxin_3"/>
    <property type="match status" value="1"/>
</dbReference>
<accession>A0ABY1N1W5</accession>
<organism evidence="2 3">
    <name type="scientific">Dietzia kunjamensis subsp. schimae</name>
    <dbReference type="NCBI Taxonomy" id="498198"/>
    <lineage>
        <taxon>Bacteria</taxon>
        <taxon>Bacillati</taxon>
        <taxon>Actinomycetota</taxon>
        <taxon>Actinomycetes</taxon>
        <taxon>Mycobacteriales</taxon>
        <taxon>Dietziaceae</taxon>
        <taxon>Dietzia</taxon>
    </lineage>
</organism>
<keyword evidence="3" id="KW-1185">Reference proteome</keyword>
<proteinExistence type="predicted"/>
<dbReference type="Gene3D" id="3.40.30.10">
    <property type="entry name" value="Glutaredoxin"/>
    <property type="match status" value="1"/>
</dbReference>
<dbReference type="RefSeq" id="WP_154830223.1">
    <property type="nucleotide sequence ID" value="NZ_BAAAQH010000012.1"/>
</dbReference>
<dbReference type="PANTHER" id="PTHR36450:SF1">
    <property type="entry name" value="THIOREDOXIN"/>
    <property type="match status" value="1"/>
</dbReference>
<feature type="domain" description="Thioredoxin-like fold" evidence="1">
    <location>
        <begin position="1"/>
        <end position="75"/>
    </location>
</feature>
<reference evidence="2 3" key="1">
    <citation type="submission" date="2017-05" db="EMBL/GenBank/DDBJ databases">
        <authorList>
            <person name="Varghese N."/>
            <person name="Submissions S."/>
        </authorList>
    </citation>
    <scope>NUCLEOTIDE SEQUENCE [LARGE SCALE GENOMIC DNA]</scope>
    <source>
        <strain evidence="2 3">DSM 45139</strain>
    </source>
</reference>
<dbReference type="PANTHER" id="PTHR36450">
    <property type="entry name" value="THIOREDOXIN"/>
    <property type="match status" value="1"/>
</dbReference>
<dbReference type="SUPFAM" id="SSF52833">
    <property type="entry name" value="Thioredoxin-like"/>
    <property type="match status" value="1"/>
</dbReference>
<dbReference type="InterPro" id="IPR005243">
    <property type="entry name" value="THIRX-like_proc"/>
</dbReference>
<dbReference type="InterPro" id="IPR012336">
    <property type="entry name" value="Thioredoxin-like_fold"/>
</dbReference>
<dbReference type="Proteomes" id="UP000315460">
    <property type="component" value="Unassembled WGS sequence"/>
</dbReference>
<name>A0ABY1N1W5_9ACTN</name>
<evidence type="ECO:0000259" key="1">
    <source>
        <dbReference type="Pfam" id="PF13192"/>
    </source>
</evidence>
<dbReference type="EMBL" id="FXTG01000004">
    <property type="protein sequence ID" value="SMO73867.1"/>
    <property type="molecule type" value="Genomic_DNA"/>
</dbReference>
<comment type="caution">
    <text evidence="2">The sequence shown here is derived from an EMBL/GenBank/DDBJ whole genome shotgun (WGS) entry which is preliminary data.</text>
</comment>
<gene>
    <name evidence="2" type="ORF">SAMN06265174_104330</name>
</gene>